<gene>
    <name evidence="1" type="ORF">EYF80_052271</name>
</gene>
<proteinExistence type="predicted"/>
<evidence type="ECO:0000313" key="1">
    <source>
        <dbReference type="EMBL" id="TNN37560.1"/>
    </source>
</evidence>
<sequence length="111" mass="12559">MRKRRMRSTRSGCVPFFSRSRTLHTTFSLLLNSPLAASKGNPLKRRRFFFRDAIWGRGNGAFRLRSVNTSTEGSPHLPRPVEQDVVKRLQVGCLHPGDLVTGCHLKQEVGL</sequence>
<reference evidence="1 2" key="1">
    <citation type="submission" date="2019-03" db="EMBL/GenBank/DDBJ databases">
        <title>First draft genome of Liparis tanakae, snailfish: a comprehensive survey of snailfish specific genes.</title>
        <authorList>
            <person name="Kim W."/>
            <person name="Song I."/>
            <person name="Jeong J.-H."/>
            <person name="Kim D."/>
            <person name="Kim S."/>
            <person name="Ryu S."/>
            <person name="Song J.Y."/>
            <person name="Lee S.K."/>
        </authorList>
    </citation>
    <scope>NUCLEOTIDE SEQUENCE [LARGE SCALE GENOMIC DNA]</scope>
    <source>
        <tissue evidence="1">Muscle</tissue>
    </source>
</reference>
<dbReference type="EMBL" id="SRLO01001471">
    <property type="protein sequence ID" value="TNN37560.1"/>
    <property type="molecule type" value="Genomic_DNA"/>
</dbReference>
<keyword evidence="2" id="KW-1185">Reference proteome</keyword>
<organism evidence="1 2">
    <name type="scientific">Liparis tanakae</name>
    <name type="common">Tanaka's snailfish</name>
    <dbReference type="NCBI Taxonomy" id="230148"/>
    <lineage>
        <taxon>Eukaryota</taxon>
        <taxon>Metazoa</taxon>
        <taxon>Chordata</taxon>
        <taxon>Craniata</taxon>
        <taxon>Vertebrata</taxon>
        <taxon>Euteleostomi</taxon>
        <taxon>Actinopterygii</taxon>
        <taxon>Neopterygii</taxon>
        <taxon>Teleostei</taxon>
        <taxon>Neoteleostei</taxon>
        <taxon>Acanthomorphata</taxon>
        <taxon>Eupercaria</taxon>
        <taxon>Perciformes</taxon>
        <taxon>Cottioidei</taxon>
        <taxon>Cottales</taxon>
        <taxon>Liparidae</taxon>
        <taxon>Liparis</taxon>
    </lineage>
</organism>
<name>A0A4Z2F9H8_9TELE</name>
<evidence type="ECO:0000313" key="2">
    <source>
        <dbReference type="Proteomes" id="UP000314294"/>
    </source>
</evidence>
<comment type="caution">
    <text evidence="1">The sequence shown here is derived from an EMBL/GenBank/DDBJ whole genome shotgun (WGS) entry which is preliminary data.</text>
</comment>
<accession>A0A4Z2F9H8</accession>
<protein>
    <submittedName>
        <fullName evidence="1">Uncharacterized protein</fullName>
    </submittedName>
</protein>
<dbReference type="Proteomes" id="UP000314294">
    <property type="component" value="Unassembled WGS sequence"/>
</dbReference>
<dbReference type="AlphaFoldDB" id="A0A4Z2F9H8"/>